<feature type="compositionally biased region" description="Polar residues" evidence="1">
    <location>
        <begin position="421"/>
        <end position="432"/>
    </location>
</feature>
<feature type="region of interest" description="Disordered" evidence="1">
    <location>
        <begin position="677"/>
        <end position="741"/>
    </location>
</feature>
<gene>
    <name evidence="2" type="ORF">DL762_001259</name>
</gene>
<name>A0ABY0HL42_9PEZI</name>
<feature type="region of interest" description="Disordered" evidence="1">
    <location>
        <begin position="221"/>
        <end position="288"/>
    </location>
</feature>
<feature type="region of interest" description="Disordered" evidence="1">
    <location>
        <begin position="500"/>
        <end position="538"/>
    </location>
</feature>
<accession>A0ABY0HL42</accession>
<feature type="compositionally biased region" description="Low complexity" evidence="1">
    <location>
        <begin position="233"/>
        <end position="251"/>
    </location>
</feature>
<comment type="caution">
    <text evidence="2">The sequence shown here is derived from an EMBL/GenBank/DDBJ whole genome shotgun (WGS) entry which is preliminary data.</text>
</comment>
<dbReference type="EMBL" id="QJNS01000020">
    <property type="protein sequence ID" value="RYO93132.1"/>
    <property type="molecule type" value="Genomic_DNA"/>
</dbReference>
<reference evidence="2 3" key="1">
    <citation type="submission" date="2018-06" db="EMBL/GenBank/DDBJ databases">
        <title>Complete Genomes of Monosporascus.</title>
        <authorList>
            <person name="Robinson A.J."/>
            <person name="Natvig D.O."/>
        </authorList>
    </citation>
    <scope>NUCLEOTIDE SEQUENCE [LARGE SCALE GENOMIC DNA]</scope>
    <source>
        <strain evidence="2 3">CBS 609.92</strain>
    </source>
</reference>
<feature type="region of interest" description="Disordered" evidence="1">
    <location>
        <begin position="133"/>
        <end position="187"/>
    </location>
</feature>
<feature type="compositionally biased region" description="Pro residues" evidence="1">
    <location>
        <begin position="175"/>
        <end position="187"/>
    </location>
</feature>
<evidence type="ECO:0000313" key="2">
    <source>
        <dbReference type="EMBL" id="RYO93132.1"/>
    </source>
</evidence>
<feature type="compositionally biased region" description="Polar residues" evidence="1">
    <location>
        <begin position="442"/>
        <end position="459"/>
    </location>
</feature>
<evidence type="ECO:0000313" key="3">
    <source>
        <dbReference type="Proteomes" id="UP000294003"/>
    </source>
</evidence>
<evidence type="ECO:0000256" key="1">
    <source>
        <dbReference type="SAM" id="MobiDB-lite"/>
    </source>
</evidence>
<feature type="compositionally biased region" description="Polar residues" evidence="1">
    <location>
        <begin position="137"/>
        <end position="168"/>
    </location>
</feature>
<protein>
    <recommendedName>
        <fullName evidence="4">C2H2-type domain-containing protein</fullName>
    </recommendedName>
</protein>
<sequence length="755" mass="81028">MIMIRRLRGLRKLAECGHGNNSYIYDPYCPSCNTRQYTSSSFWSRKDNARLLYDGPPVPQEERKALPTASDSPKPPDSALKFDDILYDVNSHLSDSGYGSLGRETSLDSPELPGDFDLLALLGDGQAVDAAEVSGPKSGQFQITDTSSSGHDVTPCVSSIIQSDSPAMSTDGEPEPPTSPISPPVPAPRDVTGLEWLLPLRNHPFFPEILQAWNNFIQHVTGSGDQETPRAPSASVEPSFPSQSSSSTSSSQGKRKRSLGDDIDDNGLRPSKTRAQHRPPPGPGEDRHFACHFLKLDVKTYHQCLGVSFKDMRTTTQHLRQKHGTQVTPQRLPKGLGRGESERVRWYLAWDRLFPGHGRPKSPYATIVEDVILQFVDSLRDNNPEFFAVVQQRAAEFISGGNQASMAVETVTPVSVVADGRSSSSPTGSNEASRPDVPTSLPEETSMTLSNTELSTPARGTSEGLSPPLDTSLPLFMLDGVLEPEYSLPEFLENEYSFTANGEMASNPPDSPASPSKVYQTPTGEPEGGVTTARSQDPWASATAEALLGSGLDNEFQTQITQRTPTPFETTGTAPAAWSSAPTSSPGDTRTGVPNSGGPDPMLNGSWAAYFNGRWSGDFIDIASALQPLTPIPGIAAPIPDDDPDPDSYFSAPAAREVLAHTPSVPGPGLVVRVAPPPSAQRSTLFGTTSDPTRPPGPGEGPDVELAAPNERSPLGWPEAEADLFTSPDPDLPPKRRKECRGSALPGHVWRLGTL</sequence>
<feature type="region of interest" description="Disordered" evidence="1">
    <location>
        <begin position="565"/>
        <end position="600"/>
    </location>
</feature>
<feature type="compositionally biased region" description="Low complexity" evidence="1">
    <location>
        <begin position="570"/>
        <end position="587"/>
    </location>
</feature>
<feature type="region of interest" description="Disordered" evidence="1">
    <location>
        <begin position="318"/>
        <end position="338"/>
    </location>
</feature>
<organism evidence="2 3">
    <name type="scientific">Monosporascus cannonballus</name>
    <dbReference type="NCBI Taxonomy" id="155416"/>
    <lineage>
        <taxon>Eukaryota</taxon>
        <taxon>Fungi</taxon>
        <taxon>Dikarya</taxon>
        <taxon>Ascomycota</taxon>
        <taxon>Pezizomycotina</taxon>
        <taxon>Sordariomycetes</taxon>
        <taxon>Xylariomycetidae</taxon>
        <taxon>Xylariales</taxon>
        <taxon>Xylariales incertae sedis</taxon>
        <taxon>Monosporascus</taxon>
    </lineage>
</organism>
<feature type="compositionally biased region" description="Polar residues" evidence="1">
    <location>
        <begin position="318"/>
        <end position="329"/>
    </location>
</feature>
<dbReference type="Proteomes" id="UP000294003">
    <property type="component" value="Unassembled WGS sequence"/>
</dbReference>
<feature type="compositionally biased region" description="Low complexity" evidence="1">
    <location>
        <begin position="505"/>
        <end position="532"/>
    </location>
</feature>
<feature type="region of interest" description="Disordered" evidence="1">
    <location>
        <begin position="418"/>
        <end position="468"/>
    </location>
</feature>
<evidence type="ECO:0008006" key="4">
    <source>
        <dbReference type="Google" id="ProtNLM"/>
    </source>
</evidence>
<feature type="region of interest" description="Disordered" evidence="1">
    <location>
        <begin position="53"/>
        <end position="78"/>
    </location>
</feature>
<feature type="compositionally biased region" description="Polar residues" evidence="1">
    <location>
        <begin position="680"/>
        <end position="692"/>
    </location>
</feature>
<proteinExistence type="predicted"/>
<keyword evidence="3" id="KW-1185">Reference proteome</keyword>